<dbReference type="EC" id="3.5.1.2" evidence="10"/>
<comment type="catalytic activity">
    <reaction evidence="8 10">
        <text>5-[(5-phospho-1-deoxy-D-ribulos-1-ylimino)methylamino]-1-(5-phospho-beta-D-ribosyl)imidazole-4-carboxamide + L-glutamine = D-erythro-1-(imidazol-4-yl)glycerol 3-phosphate + 5-amino-1-(5-phospho-beta-D-ribosyl)imidazole-4-carboxamide + L-glutamate + H(+)</text>
        <dbReference type="Rhea" id="RHEA:24793"/>
        <dbReference type="ChEBI" id="CHEBI:15378"/>
        <dbReference type="ChEBI" id="CHEBI:29985"/>
        <dbReference type="ChEBI" id="CHEBI:58278"/>
        <dbReference type="ChEBI" id="CHEBI:58359"/>
        <dbReference type="ChEBI" id="CHEBI:58475"/>
        <dbReference type="ChEBI" id="CHEBI:58525"/>
        <dbReference type="EC" id="4.3.2.10"/>
    </reaction>
</comment>
<keyword evidence="5 10" id="KW-0315">Glutamine amidotransferase</keyword>
<evidence type="ECO:0000259" key="12">
    <source>
        <dbReference type="Pfam" id="PF00117"/>
    </source>
</evidence>
<dbReference type="STRING" id="1851544.ODI_02893"/>
<dbReference type="Gene3D" id="3.40.50.880">
    <property type="match status" value="1"/>
</dbReference>
<keyword evidence="13" id="KW-0808">Transferase</keyword>
<dbReference type="PIRSF" id="PIRSF000495">
    <property type="entry name" value="Amidotransf_hisH"/>
    <property type="match status" value="1"/>
</dbReference>
<dbReference type="Proteomes" id="UP000078558">
    <property type="component" value="Chromosome I"/>
</dbReference>
<feature type="active site" description="Nucleophile" evidence="10 11">
    <location>
        <position position="80"/>
    </location>
</feature>
<dbReference type="GO" id="GO:0004359">
    <property type="term" value="F:glutaminase activity"/>
    <property type="evidence" value="ECO:0007669"/>
    <property type="project" value="UniProtKB-EC"/>
</dbReference>
<keyword evidence="15" id="KW-1185">Reference proteome</keyword>
<accession>A0A1C3JZY5</accession>
<keyword evidence="6 10" id="KW-0368">Histidine biosynthesis</keyword>
<comment type="subunit">
    <text evidence="2 10">Heterodimer of HisH and HisF.</text>
</comment>
<keyword evidence="10" id="KW-0963">Cytoplasm</keyword>
<evidence type="ECO:0000256" key="9">
    <source>
        <dbReference type="ARBA" id="ARBA00049534"/>
    </source>
</evidence>
<evidence type="ECO:0000256" key="2">
    <source>
        <dbReference type="ARBA" id="ARBA00011152"/>
    </source>
</evidence>
<proteinExistence type="inferred from homology"/>
<dbReference type="PROSITE" id="PS51273">
    <property type="entry name" value="GATASE_TYPE_1"/>
    <property type="match status" value="1"/>
</dbReference>
<dbReference type="AlphaFoldDB" id="A0A1C3JZY5"/>
<evidence type="ECO:0000256" key="5">
    <source>
        <dbReference type="ARBA" id="ARBA00022962"/>
    </source>
</evidence>
<evidence type="ECO:0000256" key="10">
    <source>
        <dbReference type="HAMAP-Rule" id="MF_00278"/>
    </source>
</evidence>
<dbReference type="Pfam" id="PF00117">
    <property type="entry name" value="GATase"/>
    <property type="match status" value="1"/>
</dbReference>
<dbReference type="GO" id="GO:0000107">
    <property type="term" value="F:imidazoleglycerol-phosphate synthase activity"/>
    <property type="evidence" value="ECO:0007669"/>
    <property type="project" value="UniProtKB-UniRule"/>
</dbReference>
<dbReference type="PANTHER" id="PTHR42701">
    <property type="entry name" value="IMIDAZOLE GLYCEROL PHOSPHATE SYNTHASE SUBUNIT HISH"/>
    <property type="match status" value="1"/>
</dbReference>
<gene>
    <name evidence="10" type="primary">hisH</name>
    <name evidence="13" type="ORF">ODI_02893</name>
    <name evidence="14" type="ORF">ODI_R2819</name>
</gene>
<dbReference type="GO" id="GO:0016829">
    <property type="term" value="F:lyase activity"/>
    <property type="evidence" value="ECO:0007669"/>
    <property type="project" value="UniProtKB-KW"/>
</dbReference>
<reference evidence="13 15" key="1">
    <citation type="submission" date="2016-06" db="EMBL/GenBank/DDBJ databases">
        <authorList>
            <person name="Kjaerup R.B."/>
            <person name="Dalgaard T.S."/>
            <person name="Juul-Madsen H.R."/>
        </authorList>
    </citation>
    <scope>NUCLEOTIDE SEQUENCE [LARGE SCALE GENOMIC DNA]</scope>
    <source>
        <strain evidence="13">Orrdi1</strain>
    </source>
</reference>
<dbReference type="NCBIfam" id="TIGR01855">
    <property type="entry name" value="IMP_synth_hisH"/>
    <property type="match status" value="1"/>
</dbReference>
<organism evidence="13 15">
    <name type="scientific">Orrella dioscoreae</name>
    <dbReference type="NCBI Taxonomy" id="1851544"/>
    <lineage>
        <taxon>Bacteria</taxon>
        <taxon>Pseudomonadati</taxon>
        <taxon>Pseudomonadota</taxon>
        <taxon>Betaproteobacteria</taxon>
        <taxon>Burkholderiales</taxon>
        <taxon>Alcaligenaceae</taxon>
        <taxon>Orrella</taxon>
    </lineage>
</organism>
<dbReference type="CDD" id="cd01748">
    <property type="entry name" value="GATase1_IGP_Synthase"/>
    <property type="match status" value="1"/>
</dbReference>
<evidence type="ECO:0000256" key="11">
    <source>
        <dbReference type="PIRSR" id="PIRSR000495-1"/>
    </source>
</evidence>
<evidence type="ECO:0000313" key="15">
    <source>
        <dbReference type="Proteomes" id="UP000078558"/>
    </source>
</evidence>
<keyword evidence="13" id="KW-0328">Glycosyltransferase</keyword>
<evidence type="ECO:0000256" key="4">
    <source>
        <dbReference type="ARBA" id="ARBA00022801"/>
    </source>
</evidence>
<comment type="subcellular location">
    <subcellularLocation>
        <location evidence="10">Cytoplasm</location>
    </subcellularLocation>
</comment>
<dbReference type="InterPro" id="IPR010139">
    <property type="entry name" value="Imidazole-glycPsynth_HisH"/>
</dbReference>
<feature type="active site" evidence="10 11">
    <location>
        <position position="188"/>
    </location>
</feature>
<dbReference type="RefSeq" id="WP_067751588.1">
    <property type="nucleotide sequence ID" value="NZ_LT907988.1"/>
</dbReference>
<comment type="pathway">
    <text evidence="1 10">Amino-acid biosynthesis; L-histidine biosynthesis; L-histidine from 5-phospho-alpha-D-ribose 1-diphosphate: step 5/9.</text>
</comment>
<evidence type="ECO:0000313" key="13">
    <source>
        <dbReference type="EMBL" id="SBT24822.1"/>
    </source>
</evidence>
<keyword evidence="7 10" id="KW-0456">Lyase</keyword>
<evidence type="ECO:0000313" key="14">
    <source>
        <dbReference type="EMBL" id="SOE50582.1"/>
    </source>
</evidence>
<dbReference type="PANTHER" id="PTHR42701:SF1">
    <property type="entry name" value="IMIDAZOLE GLYCEROL PHOSPHATE SYNTHASE SUBUNIT HISH"/>
    <property type="match status" value="1"/>
</dbReference>
<dbReference type="KEGG" id="odi:ODI_R2819"/>
<keyword evidence="4 10" id="KW-0378">Hydrolase</keyword>
<dbReference type="InterPro" id="IPR029062">
    <property type="entry name" value="Class_I_gatase-like"/>
</dbReference>
<keyword evidence="3 10" id="KW-0028">Amino-acid biosynthesis</keyword>
<name>A0A1C3JZY5_9BURK</name>
<protein>
    <recommendedName>
        <fullName evidence="10">Imidazole glycerol phosphate synthase subunit HisH</fullName>
        <ecNumber evidence="10">4.3.2.10</ecNumber>
    </recommendedName>
    <alternativeName>
        <fullName evidence="10">IGP synthase glutaminase subunit</fullName>
        <ecNumber evidence="10">3.5.1.2</ecNumber>
    </alternativeName>
    <alternativeName>
        <fullName evidence="10">IGP synthase subunit HisH</fullName>
    </alternativeName>
    <alternativeName>
        <fullName evidence="10">ImGP synthase subunit HisH</fullName>
        <shortName evidence="10">IGPS subunit HisH</shortName>
    </alternativeName>
</protein>
<comment type="function">
    <text evidence="10">IGPS catalyzes the conversion of PRFAR and glutamine to IGP, AICAR and glutamate. The HisH subunit catalyzes the hydrolysis of glutamine to glutamate and ammonia as part of the synthesis of IGP and AICAR. The resulting ammonia molecule is channeled to the active site of HisF.</text>
</comment>
<dbReference type="UniPathway" id="UPA00031">
    <property type="reaction ID" value="UER00010"/>
</dbReference>
<feature type="active site" evidence="10 11">
    <location>
        <position position="186"/>
    </location>
</feature>
<dbReference type="EMBL" id="FLRC01000011">
    <property type="protein sequence ID" value="SBT24822.1"/>
    <property type="molecule type" value="Genomic_DNA"/>
</dbReference>
<evidence type="ECO:0000256" key="3">
    <source>
        <dbReference type="ARBA" id="ARBA00022605"/>
    </source>
</evidence>
<comment type="catalytic activity">
    <reaction evidence="9 10">
        <text>L-glutamine + H2O = L-glutamate + NH4(+)</text>
        <dbReference type="Rhea" id="RHEA:15889"/>
        <dbReference type="ChEBI" id="CHEBI:15377"/>
        <dbReference type="ChEBI" id="CHEBI:28938"/>
        <dbReference type="ChEBI" id="CHEBI:29985"/>
        <dbReference type="ChEBI" id="CHEBI:58359"/>
        <dbReference type="EC" id="3.5.1.2"/>
    </reaction>
</comment>
<sequence>MITIIDYGLGNVLAFANMYRRMDVQVGIGRTPEDIARATKLILPGVGAFDYAMDSFRQSGMHDVAVERVVRDGVPVLGICVGMQMMAQGSDEGEREGLGWVPGRVRKFDVDKLAQRTHLPHMGWNDVTPSRPSTLFQGLESEARFYFLHSYYFDCQDEADAIATAEYGARFACSVNHANVYGVQFHPEKSHDFGARLLKNFADI</sequence>
<evidence type="ECO:0000256" key="6">
    <source>
        <dbReference type="ARBA" id="ARBA00023102"/>
    </source>
</evidence>
<dbReference type="InterPro" id="IPR017926">
    <property type="entry name" value="GATASE"/>
</dbReference>
<dbReference type="GO" id="GO:0005737">
    <property type="term" value="C:cytoplasm"/>
    <property type="evidence" value="ECO:0007669"/>
    <property type="project" value="UniProtKB-SubCell"/>
</dbReference>
<dbReference type="SUPFAM" id="SSF52317">
    <property type="entry name" value="Class I glutamine amidotransferase-like"/>
    <property type="match status" value="1"/>
</dbReference>
<evidence type="ECO:0000256" key="8">
    <source>
        <dbReference type="ARBA" id="ARBA00047838"/>
    </source>
</evidence>
<feature type="domain" description="Glutamine amidotransferase" evidence="12">
    <location>
        <begin position="4"/>
        <end position="201"/>
    </location>
</feature>
<dbReference type="HAMAP" id="MF_00278">
    <property type="entry name" value="HisH"/>
    <property type="match status" value="1"/>
</dbReference>
<dbReference type="EC" id="4.3.2.10" evidence="10"/>
<dbReference type="EMBL" id="LT907988">
    <property type="protein sequence ID" value="SOE50582.1"/>
    <property type="molecule type" value="Genomic_DNA"/>
</dbReference>
<evidence type="ECO:0000256" key="7">
    <source>
        <dbReference type="ARBA" id="ARBA00023239"/>
    </source>
</evidence>
<dbReference type="OrthoDB" id="9807137at2"/>
<dbReference type="GO" id="GO:0000105">
    <property type="term" value="P:L-histidine biosynthetic process"/>
    <property type="evidence" value="ECO:0007669"/>
    <property type="project" value="UniProtKB-UniRule"/>
</dbReference>
<evidence type="ECO:0000256" key="1">
    <source>
        <dbReference type="ARBA" id="ARBA00005091"/>
    </source>
</evidence>
<reference evidence="14 15" key="2">
    <citation type="submission" date="2017-08" db="EMBL/GenBank/DDBJ databases">
        <authorList>
            <person name="de Groot N.N."/>
        </authorList>
    </citation>
    <scope>NUCLEOTIDE SEQUENCE [LARGE SCALE GENOMIC DNA]</scope>
    <source>
        <strain evidence="14">Orrdi1</strain>
    </source>
</reference>